<dbReference type="InterPro" id="IPR015422">
    <property type="entry name" value="PyrdxlP-dep_Trfase_small"/>
</dbReference>
<dbReference type="InterPro" id="IPR015424">
    <property type="entry name" value="PyrdxlP-dep_Trfase"/>
</dbReference>
<dbReference type="SUPFAM" id="SSF53383">
    <property type="entry name" value="PLP-dependent transferases"/>
    <property type="match status" value="1"/>
</dbReference>
<dbReference type="Gene3D" id="3.40.640.10">
    <property type="entry name" value="Type I PLP-dependent aspartate aminotransferase-like (Major domain)"/>
    <property type="match status" value="1"/>
</dbReference>
<proteinExistence type="predicted"/>
<reference evidence="1" key="1">
    <citation type="submission" date="2016-10" db="EMBL/GenBank/DDBJ databases">
        <title>Sequence of Gallionella enrichment culture.</title>
        <authorList>
            <person name="Poehlein A."/>
            <person name="Muehling M."/>
            <person name="Daniel R."/>
        </authorList>
    </citation>
    <scope>NUCLEOTIDE SEQUENCE</scope>
</reference>
<dbReference type="PANTHER" id="PTHR30244:SF39">
    <property type="entry name" value="BLR3650 PROTEIN"/>
    <property type="match status" value="1"/>
</dbReference>
<accession>A0A1J5Q6N9</accession>
<dbReference type="GO" id="GO:0099620">
    <property type="term" value="F:UDP-4-amino-4-deoxy-L-arabinose aminotransferase"/>
    <property type="evidence" value="ECO:0007669"/>
    <property type="project" value="UniProtKB-EC"/>
</dbReference>
<gene>
    <name evidence="1" type="primary">arnB_19</name>
    <name evidence="1" type="ORF">GALL_467680</name>
</gene>
<dbReference type="AlphaFoldDB" id="A0A1J5Q6N9"/>
<dbReference type="PANTHER" id="PTHR30244">
    <property type="entry name" value="TRANSAMINASE"/>
    <property type="match status" value="1"/>
</dbReference>
<dbReference type="InterPro" id="IPR015421">
    <property type="entry name" value="PyrdxlP-dep_Trfase_major"/>
</dbReference>
<dbReference type="Gene3D" id="3.90.1150.10">
    <property type="entry name" value="Aspartate Aminotransferase, domain 1"/>
    <property type="match status" value="1"/>
</dbReference>
<dbReference type="GO" id="GO:0030170">
    <property type="term" value="F:pyridoxal phosphate binding"/>
    <property type="evidence" value="ECO:0007669"/>
    <property type="project" value="TreeGrafter"/>
</dbReference>
<keyword evidence="1" id="KW-0808">Transferase</keyword>
<sequence length="387" mass="41987">MSAEQDDDWIALSEPDIGEVENEVVQAALRAPRLSEGAFAERFEIAFADWLGRRHAVAVASGTLGALLALRALRIGPGDEVIVSAYGWHQIAHAVSWAGATPVCAEINYWTGCLNPARVALQITPRTRAVIAGNTNGHPAEWNELRGLAATHGFALIEDSTEAIGSRYAGRRVGSFGDVAVFDFSQPSALCAGEGAMVVTDDDGLASELRMLRRRDMRDRSSISAGSRVPLQAGIGELTAALGLAQLARIDQILSSRKQVESWYLEQMRTFEGIKPPYLGQDVDEVHWMLYVVHLGARFTASARRQIIDDLGADHIETAAFCLPLHQQFHYQQLGMARGQLPLTERIADRSLALPLHAGLDADQVRFIVKTLKDASVNVGAGAAIYL</sequence>
<dbReference type="Pfam" id="PF01041">
    <property type="entry name" value="DegT_DnrJ_EryC1"/>
    <property type="match status" value="1"/>
</dbReference>
<dbReference type="EC" id="2.6.1.87" evidence="1"/>
<dbReference type="PIRSF" id="PIRSF000390">
    <property type="entry name" value="PLP_StrS"/>
    <property type="match status" value="1"/>
</dbReference>
<keyword evidence="1" id="KW-0032">Aminotransferase</keyword>
<protein>
    <submittedName>
        <fullName evidence="1">UDP-4-amino-4-deoxy-L-arabinose--oxoglutarate aminotransferase</fullName>
        <ecNumber evidence="1">2.6.1.87</ecNumber>
    </submittedName>
</protein>
<comment type="caution">
    <text evidence="1">The sequence shown here is derived from an EMBL/GenBank/DDBJ whole genome shotgun (WGS) entry which is preliminary data.</text>
</comment>
<dbReference type="GO" id="GO:0000271">
    <property type="term" value="P:polysaccharide biosynthetic process"/>
    <property type="evidence" value="ECO:0007669"/>
    <property type="project" value="TreeGrafter"/>
</dbReference>
<organism evidence="1">
    <name type="scientific">mine drainage metagenome</name>
    <dbReference type="NCBI Taxonomy" id="410659"/>
    <lineage>
        <taxon>unclassified sequences</taxon>
        <taxon>metagenomes</taxon>
        <taxon>ecological metagenomes</taxon>
    </lineage>
</organism>
<evidence type="ECO:0000313" key="1">
    <source>
        <dbReference type="EMBL" id="OIQ71613.1"/>
    </source>
</evidence>
<dbReference type="EMBL" id="MLJW01003646">
    <property type="protein sequence ID" value="OIQ71613.1"/>
    <property type="molecule type" value="Genomic_DNA"/>
</dbReference>
<dbReference type="InterPro" id="IPR000653">
    <property type="entry name" value="DegT/StrS_aminotransferase"/>
</dbReference>
<name>A0A1J5Q6N9_9ZZZZ</name>